<reference evidence="1 2" key="1">
    <citation type="journal article" date="2020" name="Cell">
        <title>Large-Scale Comparative Analyses of Tick Genomes Elucidate Their Genetic Diversity and Vector Capacities.</title>
        <authorList>
            <consortium name="Tick Genome and Microbiome Consortium (TIGMIC)"/>
            <person name="Jia N."/>
            <person name="Wang J."/>
            <person name="Shi W."/>
            <person name="Du L."/>
            <person name="Sun Y."/>
            <person name="Zhan W."/>
            <person name="Jiang J.F."/>
            <person name="Wang Q."/>
            <person name="Zhang B."/>
            <person name="Ji P."/>
            <person name="Bell-Sakyi L."/>
            <person name="Cui X.M."/>
            <person name="Yuan T.T."/>
            <person name="Jiang B.G."/>
            <person name="Yang W.F."/>
            <person name="Lam T.T."/>
            <person name="Chang Q.C."/>
            <person name="Ding S.J."/>
            <person name="Wang X.J."/>
            <person name="Zhu J.G."/>
            <person name="Ruan X.D."/>
            <person name="Zhao L."/>
            <person name="Wei J.T."/>
            <person name="Ye R.Z."/>
            <person name="Que T.C."/>
            <person name="Du C.H."/>
            <person name="Zhou Y.H."/>
            <person name="Cheng J.X."/>
            <person name="Dai P.F."/>
            <person name="Guo W.B."/>
            <person name="Han X.H."/>
            <person name="Huang E.J."/>
            <person name="Li L.F."/>
            <person name="Wei W."/>
            <person name="Gao Y.C."/>
            <person name="Liu J.Z."/>
            <person name="Shao H.Z."/>
            <person name="Wang X."/>
            <person name="Wang C.C."/>
            <person name="Yang T.C."/>
            <person name="Huo Q.B."/>
            <person name="Li W."/>
            <person name="Chen H.Y."/>
            <person name="Chen S.E."/>
            <person name="Zhou L.G."/>
            <person name="Ni X.B."/>
            <person name="Tian J.H."/>
            <person name="Sheng Y."/>
            <person name="Liu T."/>
            <person name="Pan Y.S."/>
            <person name="Xia L.Y."/>
            <person name="Li J."/>
            <person name="Zhao F."/>
            <person name="Cao W.C."/>
        </authorList>
    </citation>
    <scope>NUCLEOTIDE SEQUENCE [LARGE SCALE GENOMIC DNA]</scope>
    <source>
        <strain evidence="1">Iper-2018</strain>
    </source>
</reference>
<sequence>MPPKLRANDKDDFSDVKLEACPSSATVLAPMYHMYATLELVTVLWQPAREELLDSTSATSADDSAKHWTEPAPGKTAATALNDSADHKTEPARGKTR</sequence>
<organism evidence="1 2">
    <name type="scientific">Ixodes persulcatus</name>
    <name type="common">Taiga tick</name>
    <dbReference type="NCBI Taxonomy" id="34615"/>
    <lineage>
        <taxon>Eukaryota</taxon>
        <taxon>Metazoa</taxon>
        <taxon>Ecdysozoa</taxon>
        <taxon>Arthropoda</taxon>
        <taxon>Chelicerata</taxon>
        <taxon>Arachnida</taxon>
        <taxon>Acari</taxon>
        <taxon>Parasitiformes</taxon>
        <taxon>Ixodida</taxon>
        <taxon>Ixodoidea</taxon>
        <taxon>Ixodidae</taxon>
        <taxon>Ixodinae</taxon>
        <taxon>Ixodes</taxon>
    </lineage>
</organism>
<keyword evidence="2" id="KW-1185">Reference proteome</keyword>
<comment type="caution">
    <text evidence="1">The sequence shown here is derived from an EMBL/GenBank/DDBJ whole genome shotgun (WGS) entry which is preliminary data.</text>
</comment>
<dbReference type="Proteomes" id="UP000805193">
    <property type="component" value="Unassembled WGS sequence"/>
</dbReference>
<proteinExistence type="predicted"/>
<evidence type="ECO:0000313" key="1">
    <source>
        <dbReference type="EMBL" id="KAG0444894.1"/>
    </source>
</evidence>
<accession>A0AC60QYY3</accession>
<dbReference type="EMBL" id="JABSTQ010001301">
    <property type="protein sequence ID" value="KAG0444894.1"/>
    <property type="molecule type" value="Genomic_DNA"/>
</dbReference>
<name>A0AC60QYY3_IXOPE</name>
<evidence type="ECO:0000313" key="2">
    <source>
        <dbReference type="Proteomes" id="UP000805193"/>
    </source>
</evidence>
<gene>
    <name evidence="1" type="ORF">HPB47_013264</name>
</gene>
<protein>
    <submittedName>
        <fullName evidence="1">Uncharacterized protein</fullName>
    </submittedName>
</protein>